<dbReference type="Proteomes" id="UP000229055">
    <property type="component" value="Chromosome"/>
</dbReference>
<dbReference type="RefSeq" id="WP_015874030.1">
    <property type="nucleotide sequence ID" value="NZ_CAWNYN010000001.1"/>
</dbReference>
<organism evidence="1 2">
    <name type="scientific">Candidatus Williamhamiltonella defendens</name>
    <dbReference type="NCBI Taxonomy" id="138072"/>
    <lineage>
        <taxon>Bacteria</taxon>
        <taxon>Pseudomonadati</taxon>
        <taxon>Pseudomonadota</taxon>
        <taxon>Gammaproteobacteria</taxon>
        <taxon>Enterobacterales</taxon>
        <taxon>Enterobacteriaceae</taxon>
        <taxon>aphid secondary symbionts</taxon>
        <taxon>Candidatus Williamhamiltonella</taxon>
    </lineage>
</organism>
<dbReference type="Pfam" id="PF04383">
    <property type="entry name" value="KilA-N"/>
    <property type="match status" value="1"/>
</dbReference>
<dbReference type="InterPro" id="IPR018004">
    <property type="entry name" value="KilA/APSES_HTH"/>
</dbReference>
<dbReference type="SMART" id="SM01252">
    <property type="entry name" value="KilA-N"/>
    <property type="match status" value="1"/>
</dbReference>
<dbReference type="EMBL" id="CP017613">
    <property type="protein sequence ID" value="ATW33888.1"/>
    <property type="molecule type" value="Genomic_DNA"/>
</dbReference>
<dbReference type="GO" id="GO:0003677">
    <property type="term" value="F:DNA binding"/>
    <property type="evidence" value="ECO:0007669"/>
    <property type="project" value="UniProtKB-KW"/>
</dbReference>
<proteinExistence type="predicted"/>
<reference evidence="2" key="2">
    <citation type="submission" date="2017-11" db="EMBL/GenBank/DDBJ databases">
        <title>PacBio sequencing of new strain of the secondary endosymbiont Candidatus Hamiltonella defensa.</title>
        <authorList>
            <person name="Strand M.R."/>
            <person name="Oliver K."/>
        </authorList>
    </citation>
    <scope>NUCLEOTIDE SEQUENCE [LARGE SCALE GENOMIC DNA]</scope>
    <source>
        <strain evidence="2">ZA17</strain>
    </source>
</reference>
<dbReference type="GeneID" id="66261256"/>
<reference evidence="2" key="1">
    <citation type="submission" date="2016-10" db="EMBL/GenBank/DDBJ databases">
        <authorList>
            <person name="Chevignon G."/>
        </authorList>
    </citation>
    <scope>NUCLEOTIDE SEQUENCE [LARGE SCALE GENOMIC DNA]</scope>
    <source>
        <strain evidence="2">ZA17</strain>
    </source>
</reference>
<accession>A0A2D3SXZ0</accession>
<evidence type="ECO:0000313" key="2">
    <source>
        <dbReference type="Proteomes" id="UP000229055"/>
    </source>
</evidence>
<gene>
    <name evidence="1" type="ORF">BJP43_05985</name>
</gene>
<evidence type="ECO:0000313" key="1">
    <source>
        <dbReference type="EMBL" id="ATW33888.1"/>
    </source>
</evidence>
<name>A0A2D3SXZ0_9ENTR</name>
<dbReference type="AlphaFoldDB" id="A0A2D3SXZ0"/>
<dbReference type="OMA" id="YAAWIDP"/>
<protein>
    <submittedName>
        <fullName evidence="1">DNA-binding protein</fullName>
    </submittedName>
</protein>
<dbReference type="PROSITE" id="PS51301">
    <property type="entry name" value="KILA_N"/>
    <property type="match status" value="1"/>
</dbReference>
<sequence length="267" mass="29508">MSKLVVIENTIVRQDAFGLYCLNDLHRAAVAQGKATESQRPSVFLRSEGISAFVQKVSEASQSASVNIIKGGLESGSWAVEIIAIRYAAWIDPYFEVQVYERFRDSVKSNNGVLVEKVQAGLAMIAFYKQELRIAPSAMLGAMKKLQSSLGIPDILPDYAVDTPEGSLTGSSEVTHSFTELLQLHGKPYSPPSGFKRLQLLGIVERKSRPSNKHPDKEKLFWSLTEKGLQFGKNLTDPNHPRQTQPHFYDGQFPRLLGVMMNGIAAA</sequence>
<keyword evidence="1" id="KW-0238">DNA-binding</keyword>
<dbReference type="InterPro" id="IPR017880">
    <property type="entry name" value="KilA_N"/>
</dbReference>